<comment type="caution">
    <text evidence="2">The sequence shown here is derived from an EMBL/GenBank/DDBJ whole genome shotgun (WGS) entry which is preliminary data.</text>
</comment>
<feature type="domain" description="HNH nuclease" evidence="1">
    <location>
        <begin position="27"/>
        <end position="79"/>
    </location>
</feature>
<keyword evidence="2" id="KW-0255">Endonuclease</keyword>
<dbReference type="GO" id="GO:0003676">
    <property type="term" value="F:nucleic acid binding"/>
    <property type="evidence" value="ECO:0007669"/>
    <property type="project" value="InterPro"/>
</dbReference>
<keyword evidence="2" id="KW-0378">Hydrolase</keyword>
<dbReference type="Proteomes" id="UP000886829">
    <property type="component" value="Unassembled WGS sequence"/>
</dbReference>
<dbReference type="SMART" id="SM00507">
    <property type="entry name" value="HNHc"/>
    <property type="match status" value="1"/>
</dbReference>
<dbReference type="CDD" id="cd00085">
    <property type="entry name" value="HNHc"/>
    <property type="match status" value="1"/>
</dbReference>
<dbReference type="Pfam" id="PF01844">
    <property type="entry name" value="HNH"/>
    <property type="match status" value="1"/>
</dbReference>
<dbReference type="AlphaFoldDB" id="A0A9D2B1S2"/>
<protein>
    <submittedName>
        <fullName evidence="2">HNH endonuclease</fullName>
    </submittedName>
</protein>
<gene>
    <name evidence="2" type="ORF">H9850_07405</name>
</gene>
<reference evidence="2" key="1">
    <citation type="journal article" date="2021" name="PeerJ">
        <title>Extensive microbial diversity within the chicken gut microbiome revealed by metagenomics and culture.</title>
        <authorList>
            <person name="Gilroy R."/>
            <person name="Ravi A."/>
            <person name="Getino M."/>
            <person name="Pursley I."/>
            <person name="Horton D.L."/>
            <person name="Alikhan N.F."/>
            <person name="Baker D."/>
            <person name="Gharbi K."/>
            <person name="Hall N."/>
            <person name="Watson M."/>
            <person name="Adriaenssens E.M."/>
            <person name="Foster-Nyarko E."/>
            <person name="Jarju S."/>
            <person name="Secka A."/>
            <person name="Antonio M."/>
            <person name="Oren A."/>
            <person name="Chaudhuri R.R."/>
            <person name="La Ragione R."/>
            <person name="Hildebrand F."/>
            <person name="Pallen M.J."/>
        </authorList>
    </citation>
    <scope>NUCLEOTIDE SEQUENCE</scope>
    <source>
        <strain evidence="2">USASDec5-558</strain>
    </source>
</reference>
<organism evidence="2 3">
    <name type="scientific">Candidatus Anaerobiospirillum pullistercoris</name>
    <dbReference type="NCBI Taxonomy" id="2838452"/>
    <lineage>
        <taxon>Bacteria</taxon>
        <taxon>Pseudomonadati</taxon>
        <taxon>Pseudomonadota</taxon>
        <taxon>Gammaproteobacteria</taxon>
        <taxon>Aeromonadales</taxon>
        <taxon>Succinivibrionaceae</taxon>
        <taxon>Anaerobiospirillum</taxon>
    </lineage>
</organism>
<dbReference type="InterPro" id="IPR002711">
    <property type="entry name" value="HNH"/>
</dbReference>
<dbReference type="GO" id="GO:0004519">
    <property type="term" value="F:endonuclease activity"/>
    <property type="evidence" value="ECO:0007669"/>
    <property type="project" value="UniProtKB-KW"/>
</dbReference>
<name>A0A9D2B1S2_9GAMM</name>
<evidence type="ECO:0000313" key="3">
    <source>
        <dbReference type="Proteomes" id="UP000886829"/>
    </source>
</evidence>
<dbReference type="EMBL" id="DXEV01000148">
    <property type="protein sequence ID" value="HIX57281.1"/>
    <property type="molecule type" value="Genomic_DNA"/>
</dbReference>
<sequence length="256" mass="29894">TFDTQLLQNPSISGKQYQQGPQLNFYNVREYVFCRDHYTCQHCHGKSKDPKLHVHHLESRLTGGNAPNNLVTLCSTCHQALHAGQIKLVIKRGSSFKDAAYMNITRKTLVKRLQAAYPNLKIRITYGYITKFLRDKYHIGKTHHDDAFCIAGNMDANRLGCYFYQKQVRRHNRQIHKINTLKGGRRKKNQADYEVKGFRLFDKVRYEGQVGFIFGRRSTGYFDVRRLDGTRISASAKYNKLRLLQKRKSYLTELRT</sequence>
<accession>A0A9D2B1S2</accession>
<reference evidence="2" key="2">
    <citation type="submission" date="2021-04" db="EMBL/GenBank/DDBJ databases">
        <authorList>
            <person name="Gilroy R."/>
        </authorList>
    </citation>
    <scope>NUCLEOTIDE SEQUENCE</scope>
    <source>
        <strain evidence="2">USASDec5-558</strain>
    </source>
</reference>
<evidence type="ECO:0000259" key="1">
    <source>
        <dbReference type="SMART" id="SM00507"/>
    </source>
</evidence>
<evidence type="ECO:0000313" key="2">
    <source>
        <dbReference type="EMBL" id="HIX57281.1"/>
    </source>
</evidence>
<keyword evidence="2" id="KW-0540">Nuclease</keyword>
<feature type="non-terminal residue" evidence="2">
    <location>
        <position position="1"/>
    </location>
</feature>
<dbReference type="InterPro" id="IPR003615">
    <property type="entry name" value="HNH_nuc"/>
</dbReference>
<dbReference type="GO" id="GO:0008270">
    <property type="term" value="F:zinc ion binding"/>
    <property type="evidence" value="ECO:0007669"/>
    <property type="project" value="InterPro"/>
</dbReference>
<dbReference type="Gene3D" id="1.10.30.50">
    <property type="match status" value="1"/>
</dbReference>
<proteinExistence type="predicted"/>